<protein>
    <submittedName>
        <fullName evidence="1">Uncharacterized protein</fullName>
    </submittedName>
</protein>
<evidence type="ECO:0000313" key="2">
    <source>
        <dbReference type="Proteomes" id="UP000478740"/>
    </source>
</evidence>
<organism evidence="1 2">
    <name type="scientific">Paracoccus shanxieyensis</name>
    <dbReference type="NCBI Taxonomy" id="2675752"/>
    <lineage>
        <taxon>Bacteria</taxon>
        <taxon>Pseudomonadati</taxon>
        <taxon>Pseudomonadota</taxon>
        <taxon>Alphaproteobacteria</taxon>
        <taxon>Rhodobacterales</taxon>
        <taxon>Paracoccaceae</taxon>
        <taxon>Paracoccus</taxon>
    </lineage>
</organism>
<keyword evidence="2" id="KW-1185">Reference proteome</keyword>
<dbReference type="Proteomes" id="UP000478740">
    <property type="component" value="Unassembled WGS sequence"/>
</dbReference>
<reference evidence="1 2" key="1">
    <citation type="submission" date="2019-11" db="EMBL/GenBank/DDBJ databases">
        <authorList>
            <person name="Dong K."/>
        </authorList>
    </citation>
    <scope>NUCLEOTIDE SEQUENCE [LARGE SCALE GENOMIC DNA]</scope>
    <source>
        <strain evidence="1 2">DK608</strain>
    </source>
</reference>
<gene>
    <name evidence="1" type="ORF">GL284_16575</name>
</gene>
<evidence type="ECO:0000313" key="1">
    <source>
        <dbReference type="EMBL" id="MTH65887.1"/>
    </source>
</evidence>
<proteinExistence type="predicted"/>
<name>A0A6L6J539_9RHOB</name>
<dbReference type="AlphaFoldDB" id="A0A6L6J539"/>
<accession>A0A6L6J539</accession>
<comment type="caution">
    <text evidence="1">The sequence shown here is derived from an EMBL/GenBank/DDBJ whole genome shotgun (WGS) entry which is preliminary data.</text>
</comment>
<dbReference type="RefSeq" id="WP_155045764.1">
    <property type="nucleotide sequence ID" value="NZ_WMIH01000020.1"/>
</dbReference>
<sequence>MRPIRIVMLAGHTAEASIHCDGACDEDGAFYATVTIAGQLEEKRIYGADPLQAFVLGCTLIENLTQDRRMSAADAQTPETVWQISSG</sequence>
<dbReference type="EMBL" id="WMII01000018">
    <property type="protein sequence ID" value="MTH65887.1"/>
    <property type="molecule type" value="Genomic_DNA"/>
</dbReference>